<evidence type="ECO:0000313" key="2">
    <source>
        <dbReference type="EMBL" id="CAG6755942.1"/>
    </source>
</evidence>
<dbReference type="AlphaFoldDB" id="A0A8D8ZYZ4"/>
<dbReference type="EMBL" id="HBUF01207076">
    <property type="protein sequence ID" value="CAG6664187.1"/>
    <property type="molecule type" value="Transcribed_RNA"/>
</dbReference>
<reference evidence="2" key="1">
    <citation type="submission" date="2021-05" db="EMBL/GenBank/DDBJ databases">
        <authorList>
            <person name="Alioto T."/>
            <person name="Alioto T."/>
            <person name="Gomez Garrido J."/>
        </authorList>
    </citation>
    <scope>NUCLEOTIDE SEQUENCE</scope>
</reference>
<sequence length="151" mass="17782">MKIMSIVVDALEGPETKALRTRSLLRSKSDTQGKSSGLWKRQESPFQRIWRKCGPDIEQYKPLRANPFTQGADSGAKGSSLTNPKRHCRRKRKSFRRRLLDWKILTRKMLRETLMRRLRICWRPNESSRKSRTRMLPVLIQTRCNKICNPS</sequence>
<name>A0A8D8ZYZ4_9HEMI</name>
<dbReference type="EMBL" id="HBUF01207075">
    <property type="protein sequence ID" value="CAG6664185.1"/>
    <property type="molecule type" value="Transcribed_RNA"/>
</dbReference>
<evidence type="ECO:0000256" key="1">
    <source>
        <dbReference type="SAM" id="MobiDB-lite"/>
    </source>
</evidence>
<feature type="region of interest" description="Disordered" evidence="1">
    <location>
        <begin position="65"/>
        <end position="90"/>
    </location>
</feature>
<organism evidence="2">
    <name type="scientific">Cacopsylla melanoneura</name>
    <dbReference type="NCBI Taxonomy" id="428564"/>
    <lineage>
        <taxon>Eukaryota</taxon>
        <taxon>Metazoa</taxon>
        <taxon>Ecdysozoa</taxon>
        <taxon>Arthropoda</taxon>
        <taxon>Hexapoda</taxon>
        <taxon>Insecta</taxon>
        <taxon>Pterygota</taxon>
        <taxon>Neoptera</taxon>
        <taxon>Paraneoptera</taxon>
        <taxon>Hemiptera</taxon>
        <taxon>Sternorrhyncha</taxon>
        <taxon>Psylloidea</taxon>
        <taxon>Psyllidae</taxon>
        <taxon>Psyllinae</taxon>
        <taxon>Cacopsylla</taxon>
    </lineage>
</organism>
<proteinExistence type="predicted"/>
<feature type="compositionally biased region" description="Polar residues" evidence="1">
    <location>
        <begin position="67"/>
        <end position="83"/>
    </location>
</feature>
<dbReference type="EMBL" id="HBUF01050023">
    <property type="protein sequence ID" value="CAG6621373.1"/>
    <property type="molecule type" value="Transcribed_RNA"/>
</dbReference>
<accession>A0A8D8ZYZ4</accession>
<protein>
    <submittedName>
        <fullName evidence="2">Uncharacterized protein</fullName>
    </submittedName>
</protein>
<dbReference type="EMBL" id="HBUF01543384">
    <property type="protein sequence ID" value="CAG6755940.1"/>
    <property type="molecule type" value="Transcribed_RNA"/>
</dbReference>
<dbReference type="EMBL" id="HBUF01543385">
    <property type="protein sequence ID" value="CAG6755942.1"/>
    <property type="molecule type" value="Transcribed_RNA"/>
</dbReference>
<dbReference type="EMBL" id="HBUF01050022">
    <property type="protein sequence ID" value="CAG6621371.1"/>
    <property type="molecule type" value="Transcribed_RNA"/>
</dbReference>